<protein>
    <submittedName>
        <fullName evidence="2">Uncharacterized protein</fullName>
    </submittedName>
</protein>
<dbReference type="AlphaFoldDB" id="A0A9D4EVT7"/>
<name>A0A9D4EVT7_DREPO</name>
<proteinExistence type="predicted"/>
<comment type="caution">
    <text evidence="2">The sequence shown here is derived from an EMBL/GenBank/DDBJ whole genome shotgun (WGS) entry which is preliminary data.</text>
</comment>
<dbReference type="Proteomes" id="UP000828390">
    <property type="component" value="Unassembled WGS sequence"/>
</dbReference>
<reference evidence="2" key="2">
    <citation type="submission" date="2020-11" db="EMBL/GenBank/DDBJ databases">
        <authorList>
            <person name="McCartney M.A."/>
            <person name="Auch B."/>
            <person name="Kono T."/>
            <person name="Mallez S."/>
            <person name="Becker A."/>
            <person name="Gohl D.M."/>
            <person name="Silverstein K.A.T."/>
            <person name="Koren S."/>
            <person name="Bechman K.B."/>
            <person name="Herman A."/>
            <person name="Abrahante J.E."/>
            <person name="Garbe J."/>
        </authorList>
    </citation>
    <scope>NUCLEOTIDE SEQUENCE</scope>
    <source>
        <strain evidence="2">Duluth1</strain>
        <tissue evidence="2">Whole animal</tissue>
    </source>
</reference>
<accession>A0A9D4EVT7</accession>
<evidence type="ECO:0000256" key="1">
    <source>
        <dbReference type="SAM" id="MobiDB-lite"/>
    </source>
</evidence>
<reference evidence="2" key="1">
    <citation type="journal article" date="2019" name="bioRxiv">
        <title>The Genome of the Zebra Mussel, Dreissena polymorpha: A Resource for Invasive Species Research.</title>
        <authorList>
            <person name="McCartney M.A."/>
            <person name="Auch B."/>
            <person name="Kono T."/>
            <person name="Mallez S."/>
            <person name="Zhang Y."/>
            <person name="Obille A."/>
            <person name="Becker A."/>
            <person name="Abrahante J.E."/>
            <person name="Garbe J."/>
            <person name="Badalamenti J.P."/>
            <person name="Herman A."/>
            <person name="Mangelson H."/>
            <person name="Liachko I."/>
            <person name="Sullivan S."/>
            <person name="Sone E.D."/>
            <person name="Koren S."/>
            <person name="Silverstein K.A.T."/>
            <person name="Beckman K.B."/>
            <person name="Gohl D.M."/>
        </authorList>
    </citation>
    <scope>NUCLEOTIDE SEQUENCE</scope>
    <source>
        <strain evidence="2">Duluth1</strain>
        <tissue evidence="2">Whole animal</tissue>
    </source>
</reference>
<feature type="compositionally biased region" description="Basic and acidic residues" evidence="1">
    <location>
        <begin position="60"/>
        <end position="73"/>
    </location>
</feature>
<organism evidence="2 3">
    <name type="scientific">Dreissena polymorpha</name>
    <name type="common">Zebra mussel</name>
    <name type="synonym">Mytilus polymorpha</name>
    <dbReference type="NCBI Taxonomy" id="45954"/>
    <lineage>
        <taxon>Eukaryota</taxon>
        <taxon>Metazoa</taxon>
        <taxon>Spiralia</taxon>
        <taxon>Lophotrochozoa</taxon>
        <taxon>Mollusca</taxon>
        <taxon>Bivalvia</taxon>
        <taxon>Autobranchia</taxon>
        <taxon>Heteroconchia</taxon>
        <taxon>Euheterodonta</taxon>
        <taxon>Imparidentia</taxon>
        <taxon>Neoheterodontei</taxon>
        <taxon>Myida</taxon>
        <taxon>Dreissenoidea</taxon>
        <taxon>Dreissenidae</taxon>
        <taxon>Dreissena</taxon>
    </lineage>
</organism>
<evidence type="ECO:0000313" key="2">
    <source>
        <dbReference type="EMBL" id="KAH3786781.1"/>
    </source>
</evidence>
<feature type="region of interest" description="Disordered" evidence="1">
    <location>
        <begin position="1"/>
        <end position="31"/>
    </location>
</feature>
<evidence type="ECO:0000313" key="3">
    <source>
        <dbReference type="Proteomes" id="UP000828390"/>
    </source>
</evidence>
<keyword evidence="3" id="KW-1185">Reference proteome</keyword>
<feature type="region of interest" description="Disordered" evidence="1">
    <location>
        <begin position="59"/>
        <end position="83"/>
    </location>
</feature>
<dbReference type="EMBL" id="JAIWYP010000008">
    <property type="protein sequence ID" value="KAH3786781.1"/>
    <property type="molecule type" value="Genomic_DNA"/>
</dbReference>
<sequence length="83" mass="9735">MTPGYILQRQHHQRGSQKQSQENRRTYRRSADHCQITETKVVWASLTIIRKFPRQCYKSQYRDGGRQEDKGNDGKITLQNGLG</sequence>
<gene>
    <name evidence="2" type="ORF">DPMN_164890</name>
</gene>
<feature type="compositionally biased region" description="Basic and acidic residues" evidence="1">
    <location>
        <begin position="21"/>
        <end position="31"/>
    </location>
</feature>